<feature type="region of interest" description="Disordered" evidence="1">
    <location>
        <begin position="109"/>
        <end position="131"/>
    </location>
</feature>
<evidence type="ECO:0000313" key="4">
    <source>
        <dbReference type="Proteomes" id="UP000028643"/>
    </source>
</evidence>
<feature type="chain" id="PRO_5001798244" description="Lipoprotein" evidence="2">
    <location>
        <begin position="22"/>
        <end position="244"/>
    </location>
</feature>
<evidence type="ECO:0000313" key="3">
    <source>
        <dbReference type="EMBL" id="KFE45918.1"/>
    </source>
</evidence>
<dbReference type="RefSeq" id="WP_047578854.1">
    <property type="nucleotide sequence ID" value="NZ_JPQT01000141.1"/>
</dbReference>
<feature type="signal peptide" evidence="2">
    <location>
        <begin position="1"/>
        <end position="21"/>
    </location>
</feature>
<evidence type="ECO:0000256" key="1">
    <source>
        <dbReference type="SAM" id="MobiDB-lite"/>
    </source>
</evidence>
<comment type="caution">
    <text evidence="3">The sequence shown here is derived from an EMBL/GenBank/DDBJ whole genome shotgun (WGS) entry which is preliminary data.</text>
</comment>
<dbReference type="PATRIC" id="fig|317.174.peg.5364"/>
<proteinExistence type="predicted"/>
<protein>
    <recommendedName>
        <fullName evidence="5">Lipoprotein</fullName>
    </recommendedName>
</protein>
<name>A0A085URV5_PSESX</name>
<dbReference type="PROSITE" id="PS51257">
    <property type="entry name" value="PROKAR_LIPOPROTEIN"/>
    <property type="match status" value="1"/>
</dbReference>
<accession>A0A085URV5</accession>
<dbReference type="AlphaFoldDB" id="A0A085URV5"/>
<sequence>MRFALALSLVAVFLTGCASHADRNPDGTWINQAAIDAAVKGDNLRQALLANGPNLEWQINTKAGQALYSNGFEVGEGKIASAADGKLRIDYYNSVENLQIKGDQLIQAASESGPEQRFQKPETAAPAGAPAGSSFEKALYGAYLGGKWTIVSGDGQGSSVQFMPDGSVQGLPENDRYALCLAGDCAAMSGEYDSMWLEKAEQGNAWIFSRTGKQLEIFQAVNNAGADQMPELRPGARRWLLERN</sequence>
<evidence type="ECO:0008006" key="5">
    <source>
        <dbReference type="Google" id="ProtNLM"/>
    </source>
</evidence>
<dbReference type="Proteomes" id="UP000028643">
    <property type="component" value="Unassembled WGS sequence"/>
</dbReference>
<keyword evidence="2" id="KW-0732">Signal</keyword>
<evidence type="ECO:0000256" key="2">
    <source>
        <dbReference type="SAM" id="SignalP"/>
    </source>
</evidence>
<organism evidence="3 4">
    <name type="scientific">Pseudomonas syringae</name>
    <dbReference type="NCBI Taxonomy" id="317"/>
    <lineage>
        <taxon>Bacteria</taxon>
        <taxon>Pseudomonadati</taxon>
        <taxon>Pseudomonadota</taxon>
        <taxon>Gammaproteobacteria</taxon>
        <taxon>Pseudomonadales</taxon>
        <taxon>Pseudomonadaceae</taxon>
        <taxon>Pseudomonas</taxon>
    </lineage>
</organism>
<gene>
    <name evidence="3" type="ORF">IV02_26260</name>
</gene>
<dbReference type="EMBL" id="JPQT01000141">
    <property type="protein sequence ID" value="KFE45918.1"/>
    <property type="molecule type" value="Genomic_DNA"/>
</dbReference>
<reference evidence="3 4" key="1">
    <citation type="submission" date="2014-07" db="EMBL/GenBank/DDBJ databases">
        <title>Draft Genome Sequences of Environmental Pseudomonas syringae strains.</title>
        <authorList>
            <person name="Baltrus D.A."/>
            <person name="Berge O."/>
            <person name="Morris C."/>
        </authorList>
    </citation>
    <scope>NUCLEOTIDE SEQUENCE [LARGE SCALE GENOMIC DNA]</scope>
    <source>
        <strain evidence="3 4">CEB003</strain>
    </source>
</reference>